<gene>
    <name evidence="1" type="ORF">BACCIP111883_03658</name>
</gene>
<keyword evidence="2" id="KW-1185">Reference proteome</keyword>
<dbReference type="Proteomes" id="UP000789833">
    <property type="component" value="Unassembled WGS sequence"/>
</dbReference>
<evidence type="ECO:0000313" key="1">
    <source>
        <dbReference type="EMBL" id="CAG9622867.1"/>
    </source>
</evidence>
<name>A0ABM8YS95_9BACI</name>
<reference evidence="1 2" key="1">
    <citation type="submission" date="2021-10" db="EMBL/GenBank/DDBJ databases">
        <authorList>
            <person name="Criscuolo A."/>
        </authorList>
    </citation>
    <scope>NUCLEOTIDE SEQUENCE [LARGE SCALE GENOMIC DNA]</scope>
    <source>
        <strain evidence="2">CIP 111883</strain>
    </source>
</reference>
<evidence type="ECO:0000313" key="2">
    <source>
        <dbReference type="Proteomes" id="UP000789833"/>
    </source>
</evidence>
<comment type="caution">
    <text evidence="1">The sequence shown here is derived from an EMBL/GenBank/DDBJ whole genome shotgun (WGS) entry which is preliminary data.</text>
</comment>
<organism evidence="1 2">
    <name type="scientific">Sutcliffiella rhizosphaerae</name>
    <dbReference type="NCBI Taxonomy" id="2880967"/>
    <lineage>
        <taxon>Bacteria</taxon>
        <taxon>Bacillati</taxon>
        <taxon>Bacillota</taxon>
        <taxon>Bacilli</taxon>
        <taxon>Bacillales</taxon>
        <taxon>Bacillaceae</taxon>
        <taxon>Sutcliffiella</taxon>
    </lineage>
</organism>
<dbReference type="EMBL" id="CAKJTJ010000028">
    <property type="protein sequence ID" value="CAG9622867.1"/>
    <property type="molecule type" value="Genomic_DNA"/>
</dbReference>
<proteinExistence type="predicted"/>
<dbReference type="RefSeq" id="WP_230503789.1">
    <property type="nucleotide sequence ID" value="NZ_CAKJTJ010000028.1"/>
</dbReference>
<protein>
    <submittedName>
        <fullName evidence="1">Uncharacterized protein</fullName>
    </submittedName>
</protein>
<sequence length="85" mass="9796">MSEEQTTINDEQEVDPFTRLMFGRQPRSVSEVPVESPVEETTKKDKIGEDYAALLDQVDSIMVSVNKLKPMLKEFSPLLDYFKKK</sequence>
<accession>A0ABM8YS95</accession>